<keyword evidence="1" id="KW-0812">Transmembrane</keyword>
<reference evidence="2 3" key="1">
    <citation type="journal article" date="2020" name="ISME J.">
        <title>Uncovering the hidden diversity of litter-decomposition mechanisms in mushroom-forming fungi.</title>
        <authorList>
            <person name="Floudas D."/>
            <person name="Bentzer J."/>
            <person name="Ahren D."/>
            <person name="Johansson T."/>
            <person name="Persson P."/>
            <person name="Tunlid A."/>
        </authorList>
    </citation>
    <scope>NUCLEOTIDE SEQUENCE [LARGE SCALE GENOMIC DNA]</scope>
    <source>
        <strain evidence="2 3">CBS 406.79</strain>
    </source>
</reference>
<protein>
    <submittedName>
        <fullName evidence="2">Uncharacterized protein</fullName>
    </submittedName>
</protein>
<gene>
    <name evidence="2" type="ORF">D9757_003596</name>
</gene>
<dbReference type="Proteomes" id="UP000518752">
    <property type="component" value="Unassembled WGS sequence"/>
</dbReference>
<evidence type="ECO:0000313" key="3">
    <source>
        <dbReference type="Proteomes" id="UP000518752"/>
    </source>
</evidence>
<feature type="transmembrane region" description="Helical" evidence="1">
    <location>
        <begin position="12"/>
        <end position="30"/>
    </location>
</feature>
<comment type="caution">
    <text evidence="2">The sequence shown here is derived from an EMBL/GenBank/DDBJ whole genome shotgun (WGS) entry which is preliminary data.</text>
</comment>
<keyword evidence="1" id="KW-0472">Membrane</keyword>
<evidence type="ECO:0000313" key="2">
    <source>
        <dbReference type="EMBL" id="KAF5389909.1"/>
    </source>
</evidence>
<name>A0A8H5HUP9_9AGAR</name>
<evidence type="ECO:0000256" key="1">
    <source>
        <dbReference type="SAM" id="Phobius"/>
    </source>
</evidence>
<sequence length="217" mass="24863">MAFSKGTVGSGIARWILGAIFFASSLHLYYDIHDTMDLTMTMNEIITVNRENTTQFLTTNYHCPHMLLGGFLLTVEEGRRFLGRDPNAVNADVVSVALDLRRALKSAHLMLELVTWPVFSYLDDPKDTLFILPSRAANFSDLQFSIIGWKYKRLPQFPTGDRERVVLKKLEMLGLEVKDLQFTTVFKHEHAVSQVRPVPNWVQAPWPPPYHSQSKER</sequence>
<accession>A0A8H5HUP9</accession>
<keyword evidence="3" id="KW-1185">Reference proteome</keyword>
<organism evidence="2 3">
    <name type="scientific">Collybiopsis confluens</name>
    <dbReference type="NCBI Taxonomy" id="2823264"/>
    <lineage>
        <taxon>Eukaryota</taxon>
        <taxon>Fungi</taxon>
        <taxon>Dikarya</taxon>
        <taxon>Basidiomycota</taxon>
        <taxon>Agaricomycotina</taxon>
        <taxon>Agaricomycetes</taxon>
        <taxon>Agaricomycetidae</taxon>
        <taxon>Agaricales</taxon>
        <taxon>Marasmiineae</taxon>
        <taxon>Omphalotaceae</taxon>
        <taxon>Collybiopsis</taxon>
    </lineage>
</organism>
<dbReference type="AlphaFoldDB" id="A0A8H5HUP9"/>
<proteinExistence type="predicted"/>
<keyword evidence="1" id="KW-1133">Transmembrane helix</keyword>
<dbReference type="EMBL" id="JAACJN010000019">
    <property type="protein sequence ID" value="KAF5389909.1"/>
    <property type="molecule type" value="Genomic_DNA"/>
</dbReference>